<dbReference type="SUPFAM" id="SSF53335">
    <property type="entry name" value="S-adenosyl-L-methionine-dependent methyltransferases"/>
    <property type="match status" value="1"/>
</dbReference>
<organism evidence="2 3">
    <name type="scientific">Arcobacter nitrofigilis (strain ATCC 33309 / DSM 7299 / CCUG 15893 / LMG 7604 / NCTC 12251 / CI)</name>
    <name type="common">Campylobacter nitrofigilis</name>
    <dbReference type="NCBI Taxonomy" id="572480"/>
    <lineage>
        <taxon>Bacteria</taxon>
        <taxon>Pseudomonadati</taxon>
        <taxon>Campylobacterota</taxon>
        <taxon>Epsilonproteobacteria</taxon>
        <taxon>Campylobacterales</taxon>
        <taxon>Arcobacteraceae</taxon>
        <taxon>Arcobacter</taxon>
    </lineage>
</organism>
<dbReference type="AlphaFoldDB" id="D5V7H3"/>
<evidence type="ECO:0000259" key="1">
    <source>
        <dbReference type="Pfam" id="PF04991"/>
    </source>
</evidence>
<accession>D5V7H3</accession>
<dbReference type="PANTHER" id="PTHR43404">
    <property type="entry name" value="LIPOPOLYSACCHARIDE CHOLINEPHOSPHOTRANSFERASE LICD"/>
    <property type="match status" value="1"/>
</dbReference>
<dbReference type="Gene3D" id="3.40.50.720">
    <property type="entry name" value="NAD(P)-binding Rossmann-like Domain"/>
    <property type="match status" value="1"/>
</dbReference>
<dbReference type="GO" id="GO:0009100">
    <property type="term" value="P:glycoprotein metabolic process"/>
    <property type="evidence" value="ECO:0007669"/>
    <property type="project" value="UniProtKB-ARBA"/>
</dbReference>
<dbReference type="RefSeq" id="WP_013136738.1">
    <property type="nucleotide sequence ID" value="NC_014166.1"/>
</dbReference>
<dbReference type="PANTHER" id="PTHR43404:SF1">
    <property type="entry name" value="MNN4P"/>
    <property type="match status" value="1"/>
</dbReference>
<dbReference type="eggNOG" id="COG3475">
    <property type="taxonomic scope" value="Bacteria"/>
</dbReference>
<dbReference type="InterPro" id="IPR052942">
    <property type="entry name" value="LPS_cholinephosphotransferase"/>
</dbReference>
<reference evidence="2 3" key="1">
    <citation type="journal article" date="2010" name="Stand. Genomic Sci.">
        <title>Complete genome sequence of Arcobacter nitrofigilis type strain (CI).</title>
        <authorList>
            <person name="Pati A."/>
            <person name="Gronow S."/>
            <person name="Lapidus A."/>
            <person name="Copeland A."/>
            <person name="Glavina Del Rio T."/>
            <person name="Nolan M."/>
            <person name="Lucas S."/>
            <person name="Tice H."/>
            <person name="Cheng J.F."/>
            <person name="Han C."/>
            <person name="Chertkov O."/>
            <person name="Bruce D."/>
            <person name="Tapia R."/>
            <person name="Goodwin L."/>
            <person name="Pitluck S."/>
            <person name="Liolios K."/>
            <person name="Ivanova N."/>
            <person name="Mavromatis K."/>
            <person name="Chen A."/>
            <person name="Palaniappan K."/>
            <person name="Land M."/>
            <person name="Hauser L."/>
            <person name="Chang Y.J."/>
            <person name="Jeffries C.D."/>
            <person name="Detter J.C."/>
            <person name="Rohde M."/>
            <person name="Goker M."/>
            <person name="Bristow J."/>
            <person name="Eisen J.A."/>
            <person name="Markowitz V."/>
            <person name="Hugenholtz P."/>
            <person name="Klenk H.P."/>
            <person name="Kyrpides N.C."/>
        </authorList>
    </citation>
    <scope>NUCLEOTIDE SEQUENCE [LARGE SCALE GENOMIC DNA]</scope>
    <source>
        <strain evidence="3">ATCC 33309 / DSM 7299 / CCUG 15893 / LMG 7604 / NCTC 12251 / CI</strain>
    </source>
</reference>
<sequence>MKNIILFGASEFGKKILPFYRNSYYNILAFCDNDKSKYGKQLDGINIISPKEIVSMPFDEIIICSSFDDEISNQLINIGIPLDKIKVSNSNEQSVQLGRSNNLFMAEELMFFICELFNKYKLNYHIDHGTLLGIIREKRILPWDIDIDIAVLSNNLDEMIFLLDKNLNKFTSSFCKTNNWKFKLHERLMTLDNKEKLYPMVVKVFNEVDNLSISSFSLDIELKYESKNFLYWMVGSRKLSARKSICFPMKDYVYKEKIIKIPKYESKYLEVLYDNWKIPKKEWTYSQYNNIE</sequence>
<evidence type="ECO:0000313" key="3">
    <source>
        <dbReference type="Proteomes" id="UP000000939"/>
    </source>
</evidence>
<dbReference type="Pfam" id="PF04991">
    <property type="entry name" value="LicD"/>
    <property type="match status" value="1"/>
</dbReference>
<proteinExistence type="predicted"/>
<gene>
    <name evidence="2" type="ordered locus">Arnit_2945</name>
</gene>
<dbReference type="Proteomes" id="UP000000939">
    <property type="component" value="Chromosome"/>
</dbReference>
<keyword evidence="3" id="KW-1185">Reference proteome</keyword>
<dbReference type="InterPro" id="IPR029063">
    <property type="entry name" value="SAM-dependent_MTases_sf"/>
</dbReference>
<dbReference type="HOGENOM" id="CLU_958593_0_0_7"/>
<dbReference type="EMBL" id="CP001999">
    <property type="protein sequence ID" value="ADG94593.1"/>
    <property type="molecule type" value="Genomic_DNA"/>
</dbReference>
<evidence type="ECO:0000313" key="2">
    <source>
        <dbReference type="EMBL" id="ADG94593.1"/>
    </source>
</evidence>
<feature type="domain" description="LicD/FKTN/FKRP nucleotidyltransferase" evidence="1">
    <location>
        <begin position="118"/>
        <end position="281"/>
    </location>
</feature>
<dbReference type="OrthoDB" id="9786100at2"/>
<dbReference type="STRING" id="572480.Arnit_2945"/>
<dbReference type="KEGG" id="ant:Arnit_2945"/>
<dbReference type="InterPro" id="IPR007074">
    <property type="entry name" value="LicD/FKTN/FKRP_NTP_transf"/>
</dbReference>
<name>D5V7H3_ARCNC</name>
<protein>
    <submittedName>
        <fullName evidence="2">LicD family protein</fullName>
    </submittedName>
</protein>